<comment type="caution">
    <text evidence="2">The sequence shown here is derived from an EMBL/GenBank/DDBJ whole genome shotgun (WGS) entry which is preliminary data.</text>
</comment>
<dbReference type="EMBL" id="WTYV01000006">
    <property type="protein sequence ID" value="MXO72766.1"/>
    <property type="molecule type" value="Genomic_DNA"/>
</dbReference>
<reference evidence="2 3" key="1">
    <citation type="submission" date="2019-12" db="EMBL/GenBank/DDBJ databases">
        <title>Genomic-based taxomic classification of the family Erythrobacteraceae.</title>
        <authorList>
            <person name="Xu L."/>
        </authorList>
    </citation>
    <scope>NUCLEOTIDE SEQUENCE [LARGE SCALE GENOMIC DNA]</scope>
    <source>
        <strain evidence="2 3">M0322</strain>
    </source>
</reference>
<dbReference type="InterPro" id="IPR000782">
    <property type="entry name" value="FAS1_domain"/>
</dbReference>
<dbReference type="RefSeq" id="WP_160772707.1">
    <property type="nucleotide sequence ID" value="NZ_WTYV01000006.1"/>
</dbReference>
<dbReference type="PROSITE" id="PS50213">
    <property type="entry name" value="FAS1"/>
    <property type="match status" value="1"/>
</dbReference>
<sequence>MSARLNPRGRVLALALAAPALLLLGACTDTEPAAEDTVLDVSADETVSDLLDDDPALSRTAELVDRTGLEDVLDAAPSYTLLAPTDTAMGALDPEQGATAADNPAMAALLRGHLLPGFVTLDDITRAIDASEDGQVTMQTMAQTPLTFTRSGETVTVSAADGASATIGGPGRQGGNGVVMPVDGLLKTL</sequence>
<name>A0A844Z0I3_9SPHN</name>
<dbReference type="Pfam" id="PF02469">
    <property type="entry name" value="Fasciclin"/>
    <property type="match status" value="1"/>
</dbReference>
<dbReference type="Gene3D" id="2.30.180.10">
    <property type="entry name" value="FAS1 domain"/>
    <property type="match status" value="1"/>
</dbReference>
<organism evidence="2 3">
    <name type="scientific">Alteraurantiacibacter buctensis</name>
    <dbReference type="NCBI Taxonomy" id="1503981"/>
    <lineage>
        <taxon>Bacteria</taxon>
        <taxon>Pseudomonadati</taxon>
        <taxon>Pseudomonadota</taxon>
        <taxon>Alphaproteobacteria</taxon>
        <taxon>Sphingomonadales</taxon>
        <taxon>Erythrobacteraceae</taxon>
        <taxon>Alteraurantiacibacter</taxon>
    </lineage>
</organism>
<feature type="domain" description="FAS1" evidence="1">
    <location>
        <begin position="44"/>
        <end position="186"/>
    </location>
</feature>
<evidence type="ECO:0000313" key="2">
    <source>
        <dbReference type="EMBL" id="MXO72766.1"/>
    </source>
</evidence>
<keyword evidence="3" id="KW-1185">Reference proteome</keyword>
<dbReference type="PROSITE" id="PS51257">
    <property type="entry name" value="PROKAR_LIPOPROTEIN"/>
    <property type="match status" value="1"/>
</dbReference>
<dbReference type="SMART" id="SM00554">
    <property type="entry name" value="FAS1"/>
    <property type="match status" value="1"/>
</dbReference>
<accession>A0A844Z0I3</accession>
<dbReference type="Proteomes" id="UP000466966">
    <property type="component" value="Unassembled WGS sequence"/>
</dbReference>
<protein>
    <recommendedName>
        <fullName evidence="1">FAS1 domain-containing protein</fullName>
    </recommendedName>
</protein>
<dbReference type="OrthoDB" id="7507228at2"/>
<dbReference type="InterPro" id="IPR036378">
    <property type="entry name" value="FAS1_dom_sf"/>
</dbReference>
<evidence type="ECO:0000259" key="1">
    <source>
        <dbReference type="PROSITE" id="PS50213"/>
    </source>
</evidence>
<evidence type="ECO:0000313" key="3">
    <source>
        <dbReference type="Proteomes" id="UP000466966"/>
    </source>
</evidence>
<proteinExistence type="predicted"/>
<dbReference type="AlphaFoldDB" id="A0A844Z0I3"/>
<dbReference type="SUPFAM" id="SSF82153">
    <property type="entry name" value="FAS1 domain"/>
    <property type="match status" value="1"/>
</dbReference>
<gene>
    <name evidence="2" type="ORF">GRI99_14120</name>
</gene>